<feature type="non-terminal residue" evidence="2">
    <location>
        <position position="1"/>
    </location>
</feature>
<dbReference type="InterPro" id="IPR036873">
    <property type="entry name" value="Rhodanese-like_dom_sf"/>
</dbReference>
<dbReference type="SMART" id="SM00450">
    <property type="entry name" value="RHOD"/>
    <property type="match status" value="1"/>
</dbReference>
<dbReference type="Pfam" id="PF00581">
    <property type="entry name" value="Rhodanese"/>
    <property type="match status" value="1"/>
</dbReference>
<dbReference type="PANTHER" id="PTHR10828">
    <property type="entry name" value="M-PHASE INDUCER PHOSPHATASE DUAL SPECIFICITY PHOSPHATASE CDC25"/>
    <property type="match status" value="1"/>
</dbReference>
<dbReference type="OrthoDB" id="8300214at2759"/>
<proteinExistence type="predicted"/>
<dbReference type="GO" id="GO:0005737">
    <property type="term" value="C:cytoplasm"/>
    <property type="evidence" value="ECO:0007669"/>
    <property type="project" value="TreeGrafter"/>
</dbReference>
<evidence type="ECO:0000313" key="2">
    <source>
        <dbReference type="EMBL" id="KAG9988761.1"/>
    </source>
</evidence>
<accession>A0A9P8G1J8</accession>
<dbReference type="GO" id="GO:0005634">
    <property type="term" value="C:nucleus"/>
    <property type="evidence" value="ECO:0007669"/>
    <property type="project" value="TreeGrafter"/>
</dbReference>
<dbReference type="EMBL" id="JAHFXS010000128">
    <property type="protein sequence ID" value="KAG9988761.1"/>
    <property type="molecule type" value="Genomic_DNA"/>
</dbReference>
<gene>
    <name evidence="2" type="ORF">KCU98_g2376</name>
</gene>
<name>A0A9P8G1J8_AURME</name>
<dbReference type="InterPro" id="IPR001763">
    <property type="entry name" value="Rhodanese-like_dom"/>
</dbReference>
<dbReference type="GO" id="GO:0004725">
    <property type="term" value="F:protein tyrosine phosphatase activity"/>
    <property type="evidence" value="ECO:0007669"/>
    <property type="project" value="TreeGrafter"/>
</dbReference>
<sequence length="155" mass="16897">MSHSTNNQVEAPWHAAYPAPKSEAVGISQSDLLVMLEEGKEPGKDFVLVDLRRNDHAGGTIAGSINLPAQSLYPSIPSLYRLFKAARIPKVIWYCGSSKGRGNRAASWFADYVAEQEETNTIQSVALVKGIKGWVEAGPSFASRMSEFEAGAWQK</sequence>
<dbReference type="AlphaFoldDB" id="A0A9P8G1J8"/>
<keyword evidence="3" id="KW-1185">Reference proteome</keyword>
<dbReference type="Gene3D" id="3.40.250.10">
    <property type="entry name" value="Rhodanese-like domain"/>
    <property type="match status" value="1"/>
</dbReference>
<protein>
    <recommendedName>
        <fullName evidence="1">Rhodanese domain-containing protein</fullName>
    </recommendedName>
</protein>
<dbReference type="PANTHER" id="PTHR10828:SF50">
    <property type="entry name" value="REDUCTASE (ARC2), PUTATIVE (AFU_ORTHOLOGUE AFUA_6G13400)-RELATED"/>
    <property type="match status" value="1"/>
</dbReference>
<evidence type="ECO:0000313" key="3">
    <source>
        <dbReference type="Proteomes" id="UP000729357"/>
    </source>
</evidence>
<feature type="domain" description="Rhodanese" evidence="1">
    <location>
        <begin position="42"/>
        <end position="143"/>
    </location>
</feature>
<dbReference type="SUPFAM" id="SSF52821">
    <property type="entry name" value="Rhodanese/Cell cycle control phosphatase"/>
    <property type="match status" value="1"/>
</dbReference>
<reference evidence="2" key="2">
    <citation type="submission" date="2021-08" db="EMBL/GenBank/DDBJ databases">
        <authorList>
            <person name="Gostincar C."/>
            <person name="Sun X."/>
            <person name="Song Z."/>
            <person name="Gunde-Cimerman N."/>
        </authorList>
    </citation>
    <scope>NUCLEOTIDE SEQUENCE</scope>
    <source>
        <strain evidence="2">EXF-9298</strain>
    </source>
</reference>
<reference evidence="2" key="1">
    <citation type="journal article" date="2021" name="J Fungi (Basel)">
        <title>Virulence traits and population genomics of the black yeast Aureobasidium melanogenum.</title>
        <authorList>
            <person name="Cernosa A."/>
            <person name="Sun X."/>
            <person name="Gostincar C."/>
            <person name="Fang C."/>
            <person name="Gunde-Cimerman N."/>
            <person name="Song Z."/>
        </authorList>
    </citation>
    <scope>NUCLEOTIDE SEQUENCE</scope>
    <source>
        <strain evidence="2">EXF-9298</strain>
    </source>
</reference>
<comment type="caution">
    <text evidence="2">The sequence shown here is derived from an EMBL/GenBank/DDBJ whole genome shotgun (WGS) entry which is preliminary data.</text>
</comment>
<organism evidence="2 3">
    <name type="scientific">Aureobasidium melanogenum</name>
    <name type="common">Aureobasidium pullulans var. melanogenum</name>
    <dbReference type="NCBI Taxonomy" id="46634"/>
    <lineage>
        <taxon>Eukaryota</taxon>
        <taxon>Fungi</taxon>
        <taxon>Dikarya</taxon>
        <taxon>Ascomycota</taxon>
        <taxon>Pezizomycotina</taxon>
        <taxon>Dothideomycetes</taxon>
        <taxon>Dothideomycetidae</taxon>
        <taxon>Dothideales</taxon>
        <taxon>Saccotheciaceae</taxon>
        <taxon>Aureobasidium</taxon>
    </lineage>
</organism>
<dbReference type="PROSITE" id="PS50206">
    <property type="entry name" value="RHODANESE_3"/>
    <property type="match status" value="1"/>
</dbReference>
<dbReference type="Proteomes" id="UP000729357">
    <property type="component" value="Unassembled WGS sequence"/>
</dbReference>
<evidence type="ECO:0000259" key="1">
    <source>
        <dbReference type="PROSITE" id="PS50206"/>
    </source>
</evidence>